<evidence type="ECO:0000313" key="3">
    <source>
        <dbReference type="Proteomes" id="UP000051086"/>
    </source>
</evidence>
<proteinExistence type="predicted"/>
<dbReference type="Proteomes" id="UP000051086">
    <property type="component" value="Unassembled WGS sequence"/>
</dbReference>
<dbReference type="InterPro" id="IPR027417">
    <property type="entry name" value="P-loop_NTPase"/>
</dbReference>
<evidence type="ECO:0000313" key="2">
    <source>
        <dbReference type="EMBL" id="CUH73190.1"/>
    </source>
</evidence>
<dbReference type="AlphaFoldDB" id="A0A0P1FP08"/>
<dbReference type="Gene3D" id="3.40.50.300">
    <property type="entry name" value="P-loop containing nucleotide triphosphate hydrolases"/>
    <property type="match status" value="1"/>
</dbReference>
<dbReference type="EMBL" id="CYSB01000047">
    <property type="protein sequence ID" value="CUH70175.1"/>
    <property type="molecule type" value="Genomic_DNA"/>
</dbReference>
<keyword evidence="3" id="KW-1185">Reference proteome</keyword>
<reference evidence="2 4" key="1">
    <citation type="submission" date="2015-09" db="EMBL/GenBank/DDBJ databases">
        <authorList>
            <consortium name="Swine Surveillance"/>
        </authorList>
    </citation>
    <scope>NUCLEOTIDE SEQUENCE [LARGE SCALE GENOMIC DNA]</scope>
    <source>
        <strain evidence="2 4">5120</strain>
    </source>
</reference>
<gene>
    <name evidence="1" type="ORF">TL5118_04150</name>
    <name evidence="2" type="ORF">TL5120_02997</name>
</gene>
<evidence type="ECO:0000313" key="4">
    <source>
        <dbReference type="Proteomes" id="UP000051887"/>
    </source>
</evidence>
<dbReference type="EMBL" id="CYSC01000037">
    <property type="protein sequence ID" value="CUH73190.1"/>
    <property type="molecule type" value="Genomic_DNA"/>
</dbReference>
<sequence length="219" mass="24998">MRLLLSKGIAAISKPRCGSTSIRRMIDPFLEPDRGDISVNVANERPPFHPHMSAPYLREIVQKISPDASLEYFITIRHPVALLASYYKFFQPDEHSRYNFDSRWAGQIGMSFEHWVLNGRLGLNPNWKRLGPDSILETNLSPLSLEAMAMNKDESWAVDHIFRIEEIDKASKWLSEKLGSDVQPQHVNQSDDLCLPPLGSEAMSKVRLMMPFESELYGI</sequence>
<protein>
    <recommendedName>
        <fullName evidence="5">Sulfotransferase family protein</fullName>
    </recommendedName>
</protein>
<evidence type="ECO:0008006" key="5">
    <source>
        <dbReference type="Google" id="ProtNLM"/>
    </source>
</evidence>
<dbReference type="SUPFAM" id="SSF52540">
    <property type="entry name" value="P-loop containing nucleoside triphosphate hydrolases"/>
    <property type="match status" value="1"/>
</dbReference>
<organism evidence="2 4">
    <name type="scientific">Thalassovita autumnalis</name>
    <dbReference type="NCBI Taxonomy" id="2072972"/>
    <lineage>
        <taxon>Bacteria</taxon>
        <taxon>Pseudomonadati</taxon>
        <taxon>Pseudomonadota</taxon>
        <taxon>Alphaproteobacteria</taxon>
        <taxon>Rhodobacterales</taxon>
        <taxon>Roseobacteraceae</taxon>
        <taxon>Thalassovita</taxon>
    </lineage>
</organism>
<evidence type="ECO:0000313" key="1">
    <source>
        <dbReference type="EMBL" id="CUH70175.1"/>
    </source>
</evidence>
<dbReference type="Proteomes" id="UP000051887">
    <property type="component" value="Unassembled WGS sequence"/>
</dbReference>
<name>A0A0P1FP08_9RHOB</name>
<accession>A0A0P1FP08</accession>
<reference evidence="1 3" key="2">
    <citation type="submission" date="2015-09" db="EMBL/GenBank/DDBJ databases">
        <authorList>
            <person name="Rodrigo-Torres L."/>
            <person name="Arahal D.R."/>
        </authorList>
    </citation>
    <scope>NUCLEOTIDE SEQUENCE [LARGE SCALE GENOMIC DNA]</scope>
    <source>
        <strain evidence="1 3">CECT 5118</strain>
    </source>
</reference>